<feature type="compositionally biased region" description="Basic residues" evidence="1">
    <location>
        <begin position="139"/>
        <end position="148"/>
    </location>
</feature>
<accession>A0A413SZY7</accession>
<comment type="caution">
    <text evidence="3">The sequence shown here is derived from an EMBL/GenBank/DDBJ whole genome shotgun (WGS) entry which is preliminary data.</text>
</comment>
<dbReference type="AlphaFoldDB" id="A0A413SZY7"/>
<evidence type="ECO:0000256" key="1">
    <source>
        <dbReference type="SAM" id="MobiDB-lite"/>
    </source>
</evidence>
<evidence type="ECO:0000313" key="3">
    <source>
        <dbReference type="EMBL" id="RHA75739.1"/>
    </source>
</evidence>
<reference evidence="3 4" key="1">
    <citation type="submission" date="2018-08" db="EMBL/GenBank/DDBJ databases">
        <title>A genome reference for cultivated species of the human gut microbiota.</title>
        <authorList>
            <person name="Zou Y."/>
            <person name="Xue W."/>
            <person name="Luo G."/>
        </authorList>
    </citation>
    <scope>NUCLEOTIDE SEQUENCE [LARGE SCALE GENOMIC DNA]</scope>
    <source>
        <strain evidence="3 4">AM42-38</strain>
    </source>
</reference>
<feature type="region of interest" description="Disordered" evidence="1">
    <location>
        <begin position="22"/>
        <end position="51"/>
    </location>
</feature>
<dbReference type="RefSeq" id="WP_118400425.1">
    <property type="nucleotide sequence ID" value="NZ_CABJGD010000014.1"/>
</dbReference>
<feature type="compositionally biased region" description="Basic and acidic residues" evidence="1">
    <location>
        <begin position="128"/>
        <end position="138"/>
    </location>
</feature>
<organism evidence="3 4">
    <name type="scientific">Phocaeicola coprophilus</name>
    <dbReference type="NCBI Taxonomy" id="387090"/>
    <lineage>
        <taxon>Bacteria</taxon>
        <taxon>Pseudomonadati</taxon>
        <taxon>Bacteroidota</taxon>
        <taxon>Bacteroidia</taxon>
        <taxon>Bacteroidales</taxon>
        <taxon>Bacteroidaceae</taxon>
        <taxon>Phocaeicola</taxon>
    </lineage>
</organism>
<feature type="compositionally biased region" description="Low complexity" evidence="1">
    <location>
        <begin position="88"/>
        <end position="106"/>
    </location>
</feature>
<name>A0A413SZY7_9BACT</name>
<protein>
    <submittedName>
        <fullName evidence="3">DUF4890 domain-containing protein</fullName>
    </submittedName>
</protein>
<feature type="compositionally biased region" description="Basic and acidic residues" evidence="1">
    <location>
        <begin position="32"/>
        <end position="51"/>
    </location>
</feature>
<keyword evidence="2" id="KW-0732">Signal</keyword>
<gene>
    <name evidence="3" type="ORF">DW921_08035</name>
</gene>
<evidence type="ECO:0000313" key="4">
    <source>
        <dbReference type="Proteomes" id="UP000283855"/>
    </source>
</evidence>
<dbReference type="Proteomes" id="UP000283855">
    <property type="component" value="Unassembled WGS sequence"/>
</dbReference>
<evidence type="ECO:0000256" key="2">
    <source>
        <dbReference type="SAM" id="SignalP"/>
    </source>
</evidence>
<feature type="region of interest" description="Disordered" evidence="1">
    <location>
        <begin position="84"/>
        <end position="180"/>
    </location>
</feature>
<feature type="signal peptide" evidence="2">
    <location>
        <begin position="1"/>
        <end position="23"/>
    </location>
</feature>
<sequence>MKRKMKYALLCMGMMLFSMQGMAQSEGSAGPEPKKEHFRETPNPEKTARKEAEHLKKELDLTEKQYKKVYKLLLKEQRELFEKRFQRPEIPGGMPGRGPRPNDGGMPPMGGPRPEGEGMRGMPMGAGPKEKQEDLQKRIEKKNKKMKKILTEAQYDQWLGMKQKPLPEPPKPEEVPSEEK</sequence>
<proteinExistence type="predicted"/>
<feature type="chain" id="PRO_5018995228" evidence="2">
    <location>
        <begin position="24"/>
        <end position="180"/>
    </location>
</feature>
<dbReference type="EMBL" id="QSFT01000014">
    <property type="protein sequence ID" value="RHA75739.1"/>
    <property type="molecule type" value="Genomic_DNA"/>
</dbReference>
<feature type="compositionally biased region" description="Basic and acidic residues" evidence="1">
    <location>
        <begin position="170"/>
        <end position="180"/>
    </location>
</feature>